<dbReference type="GO" id="GO:0006446">
    <property type="term" value="P:regulation of translational initiation"/>
    <property type="evidence" value="ECO:0007669"/>
    <property type="project" value="TreeGrafter"/>
</dbReference>
<dbReference type="InterPro" id="IPR001498">
    <property type="entry name" value="Impact_N"/>
</dbReference>
<evidence type="ECO:0000313" key="3">
    <source>
        <dbReference type="EMBL" id="SHG38360.1"/>
    </source>
</evidence>
<proteinExistence type="inferred from homology"/>
<dbReference type="InterPro" id="IPR020568">
    <property type="entry name" value="Ribosomal_Su5_D2-typ_SF"/>
</dbReference>
<dbReference type="Pfam" id="PF01205">
    <property type="entry name" value="Impact_N"/>
    <property type="match status" value="1"/>
</dbReference>
<accession>A0A1M5JDL6</accession>
<dbReference type="GO" id="GO:0005737">
    <property type="term" value="C:cytoplasm"/>
    <property type="evidence" value="ECO:0007669"/>
    <property type="project" value="TreeGrafter"/>
</dbReference>
<sequence>MELKDTYNTIANSSDVVLFKEKNSKFFGYAFPILSEDEVKPIIDVLRKQHPHAGHFCYAYQIGAESISYRVNDDGEPSNSAGMPIYGQIQSFTLTNILIVVVRIFGGVKLGVGGLITAYKKTAQLALDNCEIIEKTVNIHFIISFDYQNMNKVMRVIKEKKLEIISQEMEINEISEIPMGKIEIKIRKKNAENVYDIFNSIFGIIVQRL</sequence>
<evidence type="ECO:0000259" key="2">
    <source>
        <dbReference type="Pfam" id="PF01205"/>
    </source>
</evidence>
<dbReference type="PANTHER" id="PTHR16301">
    <property type="entry name" value="IMPACT-RELATED"/>
    <property type="match status" value="1"/>
</dbReference>
<name>A0A1M5JDL6_9FLAO</name>
<dbReference type="RefSeq" id="WP_072993274.1">
    <property type="nucleotide sequence ID" value="NZ_FQWE01000010.1"/>
</dbReference>
<keyword evidence="4" id="KW-1185">Reference proteome</keyword>
<gene>
    <name evidence="3" type="ORF">SAMN05444396_11085</name>
</gene>
<dbReference type="InterPro" id="IPR023582">
    <property type="entry name" value="Impact"/>
</dbReference>
<organism evidence="3 4">
    <name type="scientific">Flavobacterium segetis</name>
    <dbReference type="NCBI Taxonomy" id="271157"/>
    <lineage>
        <taxon>Bacteria</taxon>
        <taxon>Pseudomonadati</taxon>
        <taxon>Bacteroidota</taxon>
        <taxon>Flavobacteriia</taxon>
        <taxon>Flavobacteriales</taxon>
        <taxon>Flavobacteriaceae</taxon>
        <taxon>Flavobacterium</taxon>
    </lineage>
</organism>
<evidence type="ECO:0000313" key="4">
    <source>
        <dbReference type="Proteomes" id="UP000184036"/>
    </source>
</evidence>
<dbReference type="InterPro" id="IPR036956">
    <property type="entry name" value="Impact_N_sf"/>
</dbReference>
<dbReference type="Proteomes" id="UP000184036">
    <property type="component" value="Unassembled WGS sequence"/>
</dbReference>
<feature type="domain" description="Impact N-terminal" evidence="2">
    <location>
        <begin position="22"/>
        <end position="127"/>
    </location>
</feature>
<dbReference type="SUPFAM" id="SSF54211">
    <property type="entry name" value="Ribosomal protein S5 domain 2-like"/>
    <property type="match status" value="1"/>
</dbReference>
<reference evidence="4" key="1">
    <citation type="submission" date="2016-11" db="EMBL/GenBank/DDBJ databases">
        <authorList>
            <person name="Varghese N."/>
            <person name="Submissions S."/>
        </authorList>
    </citation>
    <scope>NUCLEOTIDE SEQUENCE [LARGE SCALE GENOMIC DNA]</scope>
    <source>
        <strain evidence="4">DSM 19741</strain>
    </source>
</reference>
<dbReference type="Gene3D" id="3.30.230.30">
    <property type="entry name" value="Impact, N-terminal domain"/>
    <property type="match status" value="1"/>
</dbReference>
<dbReference type="EMBL" id="FQWE01000010">
    <property type="protein sequence ID" value="SHG38360.1"/>
    <property type="molecule type" value="Genomic_DNA"/>
</dbReference>
<comment type="similarity">
    <text evidence="1">Belongs to the IMPACT family.</text>
</comment>
<dbReference type="PANTHER" id="PTHR16301:SF20">
    <property type="entry name" value="IMPACT FAMILY MEMBER YIGZ"/>
    <property type="match status" value="1"/>
</dbReference>
<protein>
    <submittedName>
        <fullName evidence="3">Uncharacterized protein, YigZ family</fullName>
    </submittedName>
</protein>
<dbReference type="STRING" id="271157.SAMN05444396_11085"/>
<dbReference type="OrthoDB" id="9813771at2"/>
<dbReference type="AlphaFoldDB" id="A0A1M5JDL6"/>
<evidence type="ECO:0000256" key="1">
    <source>
        <dbReference type="ARBA" id="ARBA00007665"/>
    </source>
</evidence>